<dbReference type="SMART" id="SM00387">
    <property type="entry name" value="HATPase_c"/>
    <property type="match status" value="1"/>
</dbReference>
<dbReference type="InterPro" id="IPR004358">
    <property type="entry name" value="Sig_transdc_His_kin-like_C"/>
</dbReference>
<dbReference type="RefSeq" id="WP_024924403.1">
    <property type="nucleotide sequence ID" value="NZ_MDEO01000036.1"/>
</dbReference>
<keyword evidence="7" id="KW-0472">Membrane</keyword>
<dbReference type="Pfam" id="PF02518">
    <property type="entry name" value="HATPase_c"/>
    <property type="match status" value="1"/>
</dbReference>
<comment type="caution">
    <text evidence="10">The sequence shown here is derived from an EMBL/GenBank/DDBJ whole genome shotgun (WGS) entry which is preliminary data.</text>
</comment>
<name>A0A1C2DG68_9HYPH</name>
<dbReference type="SUPFAM" id="SSF55874">
    <property type="entry name" value="ATPase domain of HSP90 chaperone/DNA topoisomerase II/histidine kinase"/>
    <property type="match status" value="1"/>
</dbReference>
<dbReference type="PROSITE" id="PS50109">
    <property type="entry name" value="HIS_KIN"/>
    <property type="match status" value="1"/>
</dbReference>
<dbReference type="InterPro" id="IPR036097">
    <property type="entry name" value="HisK_dim/P_sf"/>
</dbReference>
<organism evidence="10 11">
    <name type="scientific">Mesorhizobium hungaricum</name>
    <dbReference type="NCBI Taxonomy" id="1566387"/>
    <lineage>
        <taxon>Bacteria</taxon>
        <taxon>Pseudomonadati</taxon>
        <taxon>Pseudomonadota</taxon>
        <taxon>Alphaproteobacteria</taxon>
        <taxon>Hyphomicrobiales</taxon>
        <taxon>Phyllobacteriaceae</taxon>
        <taxon>Mesorhizobium</taxon>
    </lineage>
</organism>
<dbReference type="PANTHER" id="PTHR43047">
    <property type="entry name" value="TWO-COMPONENT HISTIDINE PROTEIN KINASE"/>
    <property type="match status" value="1"/>
</dbReference>
<keyword evidence="7" id="KW-1133">Transmembrane helix</keyword>
<evidence type="ECO:0000256" key="3">
    <source>
        <dbReference type="ARBA" id="ARBA00022553"/>
    </source>
</evidence>
<dbReference type="InterPro" id="IPR036890">
    <property type="entry name" value="HATPase_C_sf"/>
</dbReference>
<dbReference type="SMART" id="SM00448">
    <property type="entry name" value="REC"/>
    <property type="match status" value="1"/>
</dbReference>
<evidence type="ECO:0000313" key="10">
    <source>
        <dbReference type="EMBL" id="OCX13752.1"/>
    </source>
</evidence>
<feature type="modified residue" description="4-aspartylphosphate" evidence="6">
    <location>
        <position position="512"/>
    </location>
</feature>
<proteinExistence type="predicted"/>
<protein>
    <recommendedName>
        <fullName evidence="2">histidine kinase</fullName>
        <ecNumber evidence="2">2.7.13.3</ecNumber>
    </recommendedName>
</protein>
<dbReference type="SMART" id="SM00388">
    <property type="entry name" value="HisKA"/>
    <property type="match status" value="1"/>
</dbReference>
<comment type="catalytic activity">
    <reaction evidence="1">
        <text>ATP + protein L-histidine = ADP + protein N-phospho-L-histidine.</text>
        <dbReference type="EC" id="2.7.13.3"/>
    </reaction>
</comment>
<dbReference type="SUPFAM" id="SSF47384">
    <property type="entry name" value="Homodimeric domain of signal transducing histidine kinase"/>
    <property type="match status" value="1"/>
</dbReference>
<dbReference type="InterPro" id="IPR003594">
    <property type="entry name" value="HATPase_dom"/>
</dbReference>
<dbReference type="InterPro" id="IPR011006">
    <property type="entry name" value="CheY-like_superfamily"/>
</dbReference>
<dbReference type="GO" id="GO:0000155">
    <property type="term" value="F:phosphorelay sensor kinase activity"/>
    <property type="evidence" value="ECO:0007669"/>
    <property type="project" value="InterPro"/>
</dbReference>
<dbReference type="FunFam" id="3.30.565.10:FF:000049">
    <property type="entry name" value="Two-component sensor histidine kinase"/>
    <property type="match status" value="1"/>
</dbReference>
<dbReference type="InterPro" id="IPR005467">
    <property type="entry name" value="His_kinase_dom"/>
</dbReference>
<dbReference type="GO" id="GO:0005886">
    <property type="term" value="C:plasma membrane"/>
    <property type="evidence" value="ECO:0007669"/>
    <property type="project" value="TreeGrafter"/>
</dbReference>
<sequence length="590" mass="64250">MQDDKIQEALVEHLYRNAYGIVISNVTISLGVIYVLHGSIPASWLAPWAIAVYALTAARVLAARRFWKRPRTPGSLRRWAWLAAVFSWVSGLLWGMLTWIGFVPDQPHLFAFIVAILAGLVSGTIPSLSAFPPALVGSILATTIPVAARFTTMPGVVGDAYLFLLVCLIVINIYYGLIAYRTLHESIRLRLENVGLIGHLQEERDRAKAADHAKTRFLAAASHDLRQPIHALGLLVSTLSVLGQRGDVPGEQARSLAGSAKSIVGNLSGLLNALLDISRLDAGVVTVARETVDLGELFRNLREEFADEATARGLRWRVAQTTVLVDTDPMMLKRILDNLLSNAFRYTRRGGVLLGCRRRGELVEIQVWDTGSGIPEDQREAVFEEFVQLQNPARDRTQGLGLGLAIVRRTAELLGHPLKLASVTGRGSMFSVAMPAVRMRLLPSPVESMPREHSAASIMIVDDERDVLDAMVRLLELEGYRVYAGQSAIDAQMAHAAAARMDAAPVDLIVADYRLKDDTTGVEAIHALNAYLGRSVPGIIVTGDTSPSRIKEATASGFRILHKPVSGEELRDAIAAVRSNNLLAGTDGLR</sequence>
<feature type="domain" description="Response regulatory" evidence="9">
    <location>
        <begin position="457"/>
        <end position="578"/>
    </location>
</feature>
<evidence type="ECO:0000256" key="7">
    <source>
        <dbReference type="SAM" id="Phobius"/>
    </source>
</evidence>
<evidence type="ECO:0000259" key="8">
    <source>
        <dbReference type="PROSITE" id="PS50109"/>
    </source>
</evidence>
<dbReference type="EC" id="2.7.13.3" evidence="2"/>
<dbReference type="CDD" id="cd00156">
    <property type="entry name" value="REC"/>
    <property type="match status" value="1"/>
</dbReference>
<feature type="transmembrane region" description="Helical" evidence="7">
    <location>
        <begin position="160"/>
        <end position="180"/>
    </location>
</feature>
<keyword evidence="4" id="KW-0808">Transferase</keyword>
<feature type="domain" description="Histidine kinase" evidence="8">
    <location>
        <begin position="220"/>
        <end position="438"/>
    </location>
</feature>
<accession>A0A1C2DG68</accession>
<dbReference type="Pfam" id="PF00072">
    <property type="entry name" value="Response_reg"/>
    <property type="match status" value="1"/>
</dbReference>
<dbReference type="InterPro" id="IPR001789">
    <property type="entry name" value="Sig_transdc_resp-reg_receiver"/>
</dbReference>
<dbReference type="InterPro" id="IPR003661">
    <property type="entry name" value="HisK_dim/P_dom"/>
</dbReference>
<keyword evidence="7" id="KW-0812">Transmembrane</keyword>
<reference evidence="10 11" key="1">
    <citation type="submission" date="2016-08" db="EMBL/GenBank/DDBJ databases">
        <title>Whole genome sequence of Mesorhizobium sp. strain UASWS1009 isolated from industrial sewage.</title>
        <authorList>
            <person name="Crovadore J."/>
            <person name="Calmin G."/>
            <person name="Chablais R."/>
            <person name="Cochard B."/>
            <person name="Lefort F."/>
        </authorList>
    </citation>
    <scope>NUCLEOTIDE SEQUENCE [LARGE SCALE GENOMIC DNA]</scope>
    <source>
        <strain evidence="10 11">UASWS1009</strain>
    </source>
</reference>
<dbReference type="AlphaFoldDB" id="A0A1C2DG68"/>
<keyword evidence="11" id="KW-1185">Reference proteome</keyword>
<dbReference type="Gene3D" id="1.10.287.130">
    <property type="match status" value="1"/>
</dbReference>
<dbReference type="OrthoDB" id="9764438at2"/>
<feature type="transmembrane region" description="Helical" evidence="7">
    <location>
        <begin position="46"/>
        <end position="67"/>
    </location>
</feature>
<evidence type="ECO:0000313" key="11">
    <source>
        <dbReference type="Proteomes" id="UP000094412"/>
    </source>
</evidence>
<dbReference type="Gene3D" id="3.40.50.2300">
    <property type="match status" value="1"/>
</dbReference>
<evidence type="ECO:0000259" key="9">
    <source>
        <dbReference type="PROSITE" id="PS50110"/>
    </source>
</evidence>
<dbReference type="PRINTS" id="PR00344">
    <property type="entry name" value="BCTRLSENSOR"/>
</dbReference>
<evidence type="ECO:0000256" key="6">
    <source>
        <dbReference type="PROSITE-ProRule" id="PRU00169"/>
    </source>
</evidence>
<dbReference type="GO" id="GO:0009927">
    <property type="term" value="F:histidine phosphotransfer kinase activity"/>
    <property type="evidence" value="ECO:0007669"/>
    <property type="project" value="TreeGrafter"/>
</dbReference>
<evidence type="ECO:0000256" key="5">
    <source>
        <dbReference type="ARBA" id="ARBA00022777"/>
    </source>
</evidence>
<dbReference type="Pfam" id="PF00512">
    <property type="entry name" value="HisKA"/>
    <property type="match status" value="1"/>
</dbReference>
<keyword evidence="5 10" id="KW-0418">Kinase</keyword>
<dbReference type="EMBL" id="MDEO01000036">
    <property type="protein sequence ID" value="OCX13752.1"/>
    <property type="molecule type" value="Genomic_DNA"/>
</dbReference>
<dbReference type="Proteomes" id="UP000094412">
    <property type="component" value="Unassembled WGS sequence"/>
</dbReference>
<evidence type="ECO:0000256" key="4">
    <source>
        <dbReference type="ARBA" id="ARBA00022679"/>
    </source>
</evidence>
<gene>
    <name evidence="10" type="ORF">QV13_25745</name>
</gene>
<evidence type="ECO:0000256" key="2">
    <source>
        <dbReference type="ARBA" id="ARBA00012438"/>
    </source>
</evidence>
<dbReference type="SUPFAM" id="SSF52172">
    <property type="entry name" value="CheY-like"/>
    <property type="match status" value="1"/>
</dbReference>
<dbReference type="Gene3D" id="3.30.565.10">
    <property type="entry name" value="Histidine kinase-like ATPase, C-terminal domain"/>
    <property type="match status" value="1"/>
</dbReference>
<dbReference type="PROSITE" id="PS50110">
    <property type="entry name" value="RESPONSE_REGULATORY"/>
    <property type="match status" value="1"/>
</dbReference>
<feature type="transmembrane region" description="Helical" evidence="7">
    <location>
        <begin position="79"/>
        <end position="102"/>
    </location>
</feature>
<feature type="transmembrane region" description="Helical" evidence="7">
    <location>
        <begin position="21"/>
        <end position="40"/>
    </location>
</feature>
<evidence type="ECO:0000256" key="1">
    <source>
        <dbReference type="ARBA" id="ARBA00000085"/>
    </source>
</evidence>
<dbReference type="STRING" id="1566387.QV13_25745"/>
<dbReference type="CDD" id="cd00082">
    <property type="entry name" value="HisKA"/>
    <property type="match status" value="1"/>
</dbReference>
<dbReference type="PANTHER" id="PTHR43047:SF9">
    <property type="entry name" value="HISTIDINE KINASE"/>
    <property type="match status" value="1"/>
</dbReference>
<keyword evidence="3 6" id="KW-0597">Phosphoprotein</keyword>